<sequence>DALRSLCDLWDSACCNWRRRSRIVVYGPQRQDARRAASCGRV</sequence>
<gene>
    <name evidence="1" type="ORF">AVDCRST_MAG90-280</name>
</gene>
<proteinExistence type="predicted"/>
<dbReference type="AlphaFoldDB" id="A0A6J4KMG1"/>
<name>A0A6J4KMG1_9HYPH</name>
<evidence type="ECO:0000313" key="1">
    <source>
        <dbReference type="EMBL" id="CAA9308581.1"/>
    </source>
</evidence>
<feature type="non-terminal residue" evidence="1">
    <location>
        <position position="1"/>
    </location>
</feature>
<feature type="non-terminal residue" evidence="1">
    <location>
        <position position="42"/>
    </location>
</feature>
<reference evidence="1" key="1">
    <citation type="submission" date="2020-02" db="EMBL/GenBank/DDBJ databases">
        <authorList>
            <person name="Meier V. D."/>
        </authorList>
    </citation>
    <scope>NUCLEOTIDE SEQUENCE</scope>
    <source>
        <strain evidence="1">AVDCRST_MAG90</strain>
    </source>
</reference>
<accession>A0A6J4KMG1</accession>
<protein>
    <submittedName>
        <fullName evidence="1">Uncharacterized protein</fullName>
    </submittedName>
</protein>
<dbReference type="EMBL" id="CADCUC010000057">
    <property type="protein sequence ID" value="CAA9308581.1"/>
    <property type="molecule type" value="Genomic_DNA"/>
</dbReference>
<organism evidence="1">
    <name type="scientific">uncultured Microvirga sp</name>
    <dbReference type="NCBI Taxonomy" id="412392"/>
    <lineage>
        <taxon>Bacteria</taxon>
        <taxon>Pseudomonadati</taxon>
        <taxon>Pseudomonadota</taxon>
        <taxon>Alphaproteobacteria</taxon>
        <taxon>Hyphomicrobiales</taxon>
        <taxon>Methylobacteriaceae</taxon>
        <taxon>Microvirga</taxon>
        <taxon>environmental samples</taxon>
    </lineage>
</organism>